<keyword evidence="2 4" id="KW-1133">Transmembrane helix</keyword>
<evidence type="ECO:0000256" key="4">
    <source>
        <dbReference type="RuleBase" id="RU367022"/>
    </source>
</evidence>
<comment type="similarity">
    <text evidence="4">Belongs to the copper transporter (Ctr) (TC 1.A.56) family. SLC31A subfamily.</text>
</comment>
<dbReference type="GeneID" id="119734318"/>
<dbReference type="GO" id="GO:0016020">
    <property type="term" value="C:membrane"/>
    <property type="evidence" value="ECO:0007669"/>
    <property type="project" value="UniProtKB-SubCell"/>
</dbReference>
<evidence type="ECO:0000256" key="1">
    <source>
        <dbReference type="ARBA" id="ARBA00022692"/>
    </source>
</evidence>
<evidence type="ECO:0000256" key="5">
    <source>
        <dbReference type="SAM" id="MobiDB-lite"/>
    </source>
</evidence>
<feature type="region of interest" description="Disordered" evidence="5">
    <location>
        <begin position="61"/>
        <end position="84"/>
    </location>
</feature>
<feature type="transmembrane region" description="Helical" evidence="4">
    <location>
        <begin position="135"/>
        <end position="153"/>
    </location>
</feature>
<feature type="transmembrane region" description="Helical" evidence="4">
    <location>
        <begin position="110"/>
        <end position="129"/>
    </location>
</feature>
<comment type="subcellular location">
    <subcellularLocation>
        <location evidence="4">Membrane</location>
        <topology evidence="4">Multi-pass membrane protein</topology>
    </subcellularLocation>
</comment>
<keyword evidence="4" id="KW-0813">Transport</keyword>
<dbReference type="EnsemblMetazoa" id="XM_038207752.1">
    <property type="protein sequence ID" value="XP_038063680.1"/>
    <property type="gene ID" value="LOC119734318"/>
</dbReference>
<keyword evidence="7" id="KW-1185">Reference proteome</keyword>
<keyword evidence="3 4" id="KW-0472">Membrane</keyword>
<keyword evidence="4" id="KW-0406">Ion transport</keyword>
<evidence type="ECO:0000256" key="2">
    <source>
        <dbReference type="ARBA" id="ARBA00022989"/>
    </source>
</evidence>
<protein>
    <recommendedName>
        <fullName evidence="4">Copper transport protein</fullName>
    </recommendedName>
</protein>
<reference evidence="6" key="1">
    <citation type="submission" date="2022-11" db="UniProtKB">
        <authorList>
            <consortium name="EnsemblMetazoa"/>
        </authorList>
    </citation>
    <scope>IDENTIFICATION</scope>
</reference>
<accession>A0A914AI42</accession>
<keyword evidence="4" id="KW-0187">Copper transport</keyword>
<keyword evidence="4" id="KW-0186">Copper</keyword>
<dbReference type="OrthoDB" id="73901at2759"/>
<evidence type="ECO:0000256" key="3">
    <source>
        <dbReference type="ARBA" id="ARBA00023136"/>
    </source>
</evidence>
<evidence type="ECO:0000313" key="7">
    <source>
        <dbReference type="Proteomes" id="UP000887568"/>
    </source>
</evidence>
<dbReference type="Pfam" id="PF04145">
    <property type="entry name" value="Ctr"/>
    <property type="match status" value="1"/>
</dbReference>
<dbReference type="Proteomes" id="UP000887568">
    <property type="component" value="Unplaced"/>
</dbReference>
<organism evidence="6 7">
    <name type="scientific">Patiria miniata</name>
    <name type="common">Bat star</name>
    <name type="synonym">Asterina miniata</name>
    <dbReference type="NCBI Taxonomy" id="46514"/>
    <lineage>
        <taxon>Eukaryota</taxon>
        <taxon>Metazoa</taxon>
        <taxon>Echinodermata</taxon>
        <taxon>Eleutherozoa</taxon>
        <taxon>Asterozoa</taxon>
        <taxon>Asteroidea</taxon>
        <taxon>Valvatacea</taxon>
        <taxon>Valvatida</taxon>
        <taxon>Asterinidae</taxon>
        <taxon>Patiria</taxon>
    </lineage>
</organism>
<dbReference type="OMA" id="LGYILMM"/>
<sequence>MMNMNKTFHFSDMIMDFLFQGCNIDSWPDMIAAVGAVFLVAVFLELMKLLNSKLKQKRCKSPLEGMQEPVTKRQSSINGQSGTQQSPLLASLRIPSSVSKIRQRRLKFHMVESILHIFQVSIGYILMLVVMTYNAYLLITVVLALTAGYFFLAPLRRMREPRRVPVRHESLTDSEQRAFSGSTSSTAIIESAENVQNPHYGSLYE</sequence>
<name>A0A914AI42_PATMI</name>
<dbReference type="InterPro" id="IPR007274">
    <property type="entry name" value="Cop_transporter"/>
</dbReference>
<dbReference type="AlphaFoldDB" id="A0A914AI42"/>
<keyword evidence="1 4" id="KW-0812">Transmembrane</keyword>
<dbReference type="GO" id="GO:0005375">
    <property type="term" value="F:copper ion transmembrane transporter activity"/>
    <property type="evidence" value="ECO:0007669"/>
    <property type="project" value="UniProtKB-UniRule"/>
</dbReference>
<feature type="transmembrane region" description="Helical" evidence="4">
    <location>
        <begin position="30"/>
        <end position="50"/>
    </location>
</feature>
<dbReference type="RefSeq" id="XP_038063680.1">
    <property type="nucleotide sequence ID" value="XM_038207752.1"/>
</dbReference>
<proteinExistence type="inferred from homology"/>
<feature type="compositionally biased region" description="Polar residues" evidence="5">
    <location>
        <begin position="72"/>
        <end position="84"/>
    </location>
</feature>
<dbReference type="PANTHER" id="PTHR12483">
    <property type="entry name" value="SOLUTE CARRIER FAMILY 31 COPPER TRANSPORTERS"/>
    <property type="match status" value="1"/>
</dbReference>
<evidence type="ECO:0000313" key="6">
    <source>
        <dbReference type="EnsemblMetazoa" id="XP_038063680.1"/>
    </source>
</evidence>